<organism evidence="2 3">
    <name type="scientific">Citricoccus parietis</name>
    <dbReference type="NCBI Taxonomy" id="592307"/>
    <lineage>
        <taxon>Bacteria</taxon>
        <taxon>Bacillati</taxon>
        <taxon>Actinomycetota</taxon>
        <taxon>Actinomycetes</taxon>
        <taxon>Micrococcales</taxon>
        <taxon>Micrococcaceae</taxon>
        <taxon>Citricoccus</taxon>
    </lineage>
</organism>
<sequence>MLLHWPCGYQPERRIGKNSSMLLPCPTTSASWTEADPASRRSPGDKGGRHWLGICGATDRQSSCTSIAPAPLPTNATNFSLSLCLAPSAASAAMMVPS</sequence>
<feature type="region of interest" description="Disordered" evidence="1">
    <location>
        <begin position="28"/>
        <end position="50"/>
    </location>
</feature>
<proteinExistence type="predicted"/>
<evidence type="ECO:0000256" key="1">
    <source>
        <dbReference type="SAM" id="MobiDB-lite"/>
    </source>
</evidence>
<reference evidence="2 3" key="1">
    <citation type="submission" date="2024-09" db="EMBL/GenBank/DDBJ databases">
        <authorList>
            <person name="Sun Q."/>
            <person name="Mori K."/>
        </authorList>
    </citation>
    <scope>NUCLEOTIDE SEQUENCE [LARGE SCALE GENOMIC DNA]</scope>
    <source>
        <strain evidence="2 3">CCM 7609</strain>
    </source>
</reference>
<name>A0ABV5GA02_9MICC</name>
<evidence type="ECO:0000313" key="2">
    <source>
        <dbReference type="EMBL" id="MFB9075768.1"/>
    </source>
</evidence>
<dbReference type="Proteomes" id="UP001589575">
    <property type="component" value="Unassembled WGS sequence"/>
</dbReference>
<gene>
    <name evidence="2" type="ORF">ACFFX0_33300</name>
</gene>
<protein>
    <submittedName>
        <fullName evidence="2">Uncharacterized protein</fullName>
    </submittedName>
</protein>
<accession>A0ABV5GA02</accession>
<evidence type="ECO:0000313" key="3">
    <source>
        <dbReference type="Proteomes" id="UP001589575"/>
    </source>
</evidence>
<comment type="caution">
    <text evidence="2">The sequence shown here is derived from an EMBL/GenBank/DDBJ whole genome shotgun (WGS) entry which is preliminary data.</text>
</comment>
<feature type="compositionally biased region" description="Basic and acidic residues" evidence="1">
    <location>
        <begin position="37"/>
        <end position="48"/>
    </location>
</feature>
<keyword evidence="3" id="KW-1185">Reference proteome</keyword>
<dbReference type="EMBL" id="JBHMFI010000028">
    <property type="protein sequence ID" value="MFB9075768.1"/>
    <property type="molecule type" value="Genomic_DNA"/>
</dbReference>